<evidence type="ECO:0000313" key="1">
    <source>
        <dbReference type="EMBL" id="KAJ8015874.1"/>
    </source>
</evidence>
<organism evidence="1 2">
    <name type="scientific">Dallia pectoralis</name>
    <name type="common">Alaska blackfish</name>
    <dbReference type="NCBI Taxonomy" id="75939"/>
    <lineage>
        <taxon>Eukaryota</taxon>
        <taxon>Metazoa</taxon>
        <taxon>Chordata</taxon>
        <taxon>Craniata</taxon>
        <taxon>Vertebrata</taxon>
        <taxon>Euteleostomi</taxon>
        <taxon>Actinopterygii</taxon>
        <taxon>Neopterygii</taxon>
        <taxon>Teleostei</taxon>
        <taxon>Protacanthopterygii</taxon>
        <taxon>Esociformes</taxon>
        <taxon>Umbridae</taxon>
        <taxon>Dallia</taxon>
    </lineage>
</organism>
<reference evidence="1" key="1">
    <citation type="submission" date="2021-05" db="EMBL/GenBank/DDBJ databases">
        <authorList>
            <person name="Pan Q."/>
            <person name="Jouanno E."/>
            <person name="Zahm M."/>
            <person name="Klopp C."/>
            <person name="Cabau C."/>
            <person name="Louis A."/>
            <person name="Berthelot C."/>
            <person name="Parey E."/>
            <person name="Roest Crollius H."/>
            <person name="Montfort J."/>
            <person name="Robinson-Rechavi M."/>
            <person name="Bouchez O."/>
            <person name="Lampietro C."/>
            <person name="Lopez Roques C."/>
            <person name="Donnadieu C."/>
            <person name="Postlethwait J."/>
            <person name="Bobe J."/>
            <person name="Dillon D."/>
            <person name="Chandos A."/>
            <person name="von Hippel F."/>
            <person name="Guiguen Y."/>
        </authorList>
    </citation>
    <scope>NUCLEOTIDE SEQUENCE</scope>
    <source>
        <strain evidence="1">YG-Jan2019</strain>
    </source>
</reference>
<sequence>MCELLWKEAVGKREEPKKDRIRGEPIRARGSGECGNCSDRKMLLSFLAVSSLGAAVLYALFSWLIPAVVQYNGWWALFWHDVIVEKTLDTLTRSTRPQRLLRAVQQKAIKGDPQSVISAIDYFCRHSEWAMNVGDEKGSILDSVVCEVCPTTALELGTYCGYSTVRIARLLPPGTKLITLEFNPAFAAVARQVIEYAGLQNKVCLVEGASGDLIPKMCQMFGIKTFDFVFIDHWKDRYLPDIKLLEECQLLRKGSILLADNVICPGTPEYLEYVRNSPHYESKYFKSHLEYTKVEDGLEKSVFLG</sequence>
<proteinExistence type="predicted"/>
<keyword evidence="2" id="KW-1185">Reference proteome</keyword>
<protein>
    <submittedName>
        <fullName evidence="1">Uncharacterized protein</fullName>
    </submittedName>
</protein>
<evidence type="ECO:0000313" key="2">
    <source>
        <dbReference type="Proteomes" id="UP001157502"/>
    </source>
</evidence>
<accession>A0ACC2HIS2</accession>
<dbReference type="Proteomes" id="UP001157502">
    <property type="component" value="Chromosome 1"/>
</dbReference>
<name>A0ACC2HIS2_DALPE</name>
<comment type="caution">
    <text evidence="1">The sequence shown here is derived from an EMBL/GenBank/DDBJ whole genome shotgun (WGS) entry which is preliminary data.</text>
</comment>
<gene>
    <name evidence="1" type="ORF">DPEC_G00001060</name>
</gene>
<dbReference type="EMBL" id="CM055728">
    <property type="protein sequence ID" value="KAJ8015874.1"/>
    <property type="molecule type" value="Genomic_DNA"/>
</dbReference>